<name>A0A645E169_9ZZZZ</name>
<dbReference type="AlphaFoldDB" id="A0A645E169"/>
<reference evidence="1" key="1">
    <citation type="submission" date="2019-08" db="EMBL/GenBank/DDBJ databases">
        <authorList>
            <person name="Kucharzyk K."/>
            <person name="Murdoch R.W."/>
            <person name="Higgins S."/>
            <person name="Loffler F."/>
        </authorList>
    </citation>
    <scope>NUCLEOTIDE SEQUENCE</scope>
</reference>
<accession>A0A645E169</accession>
<evidence type="ECO:0000313" key="1">
    <source>
        <dbReference type="EMBL" id="MPM94332.1"/>
    </source>
</evidence>
<organism evidence="1">
    <name type="scientific">bioreactor metagenome</name>
    <dbReference type="NCBI Taxonomy" id="1076179"/>
    <lineage>
        <taxon>unclassified sequences</taxon>
        <taxon>metagenomes</taxon>
        <taxon>ecological metagenomes</taxon>
    </lineage>
</organism>
<sequence length="83" mass="8866">MGITGALENAAYDFAAKGVTSMLGNFVEEIAPKSGFAGNIKEVYNREKDEALAKPVTDAGEKVLETLMETLTGFLQKIRNGLA</sequence>
<protein>
    <submittedName>
        <fullName evidence="1">Uncharacterized protein</fullName>
    </submittedName>
</protein>
<gene>
    <name evidence="1" type="ORF">SDC9_141478</name>
</gene>
<dbReference type="EMBL" id="VSSQ01040988">
    <property type="protein sequence ID" value="MPM94332.1"/>
    <property type="molecule type" value="Genomic_DNA"/>
</dbReference>
<comment type="caution">
    <text evidence="1">The sequence shown here is derived from an EMBL/GenBank/DDBJ whole genome shotgun (WGS) entry which is preliminary data.</text>
</comment>
<proteinExistence type="predicted"/>